<keyword evidence="2" id="KW-0812">Transmembrane</keyword>
<name>A0A0C2J9D4_THEKT</name>
<keyword evidence="2" id="KW-1133">Transmembrane helix</keyword>
<dbReference type="InterPro" id="IPR004827">
    <property type="entry name" value="bZIP"/>
</dbReference>
<dbReference type="EMBL" id="JWZT01003740">
    <property type="protein sequence ID" value="KII65723.1"/>
    <property type="molecule type" value="Genomic_DNA"/>
</dbReference>
<dbReference type="Pfam" id="PF07716">
    <property type="entry name" value="bZIP_2"/>
    <property type="match status" value="1"/>
</dbReference>
<feature type="domain" description="BZIP" evidence="3">
    <location>
        <begin position="49"/>
        <end position="92"/>
    </location>
</feature>
<dbReference type="Proteomes" id="UP000031668">
    <property type="component" value="Unassembled WGS sequence"/>
</dbReference>
<dbReference type="PROSITE" id="PS00036">
    <property type="entry name" value="BZIP_BASIC"/>
    <property type="match status" value="1"/>
</dbReference>
<accession>A0A0C2J9D4</accession>
<dbReference type="Gene3D" id="1.20.5.170">
    <property type="match status" value="1"/>
</dbReference>
<evidence type="ECO:0000256" key="2">
    <source>
        <dbReference type="SAM" id="Phobius"/>
    </source>
</evidence>
<dbReference type="GO" id="GO:0003700">
    <property type="term" value="F:DNA-binding transcription factor activity"/>
    <property type="evidence" value="ECO:0007669"/>
    <property type="project" value="InterPro"/>
</dbReference>
<dbReference type="SMART" id="SM00338">
    <property type="entry name" value="BRLZ"/>
    <property type="match status" value="1"/>
</dbReference>
<protein>
    <recommendedName>
        <fullName evidence="3">BZIP domain-containing protein</fullName>
    </recommendedName>
</protein>
<evidence type="ECO:0000313" key="5">
    <source>
        <dbReference type="Proteomes" id="UP000031668"/>
    </source>
</evidence>
<reference evidence="4 5" key="1">
    <citation type="journal article" date="2014" name="Genome Biol. Evol.">
        <title>The genome of the myxosporean Thelohanellus kitauei shows adaptations to nutrient acquisition within its fish host.</title>
        <authorList>
            <person name="Yang Y."/>
            <person name="Xiong J."/>
            <person name="Zhou Z."/>
            <person name="Huo F."/>
            <person name="Miao W."/>
            <person name="Ran C."/>
            <person name="Liu Y."/>
            <person name="Zhang J."/>
            <person name="Feng J."/>
            <person name="Wang M."/>
            <person name="Wang M."/>
            <person name="Wang L."/>
            <person name="Yao B."/>
        </authorList>
    </citation>
    <scope>NUCLEOTIDE SEQUENCE [LARGE SCALE GENOMIC DNA]</scope>
    <source>
        <strain evidence="4">Wuqing</strain>
    </source>
</reference>
<evidence type="ECO:0000313" key="4">
    <source>
        <dbReference type="EMBL" id="KII65723.1"/>
    </source>
</evidence>
<organism evidence="4 5">
    <name type="scientific">Thelohanellus kitauei</name>
    <name type="common">Myxosporean</name>
    <dbReference type="NCBI Taxonomy" id="669202"/>
    <lineage>
        <taxon>Eukaryota</taxon>
        <taxon>Metazoa</taxon>
        <taxon>Cnidaria</taxon>
        <taxon>Myxozoa</taxon>
        <taxon>Myxosporea</taxon>
        <taxon>Bivalvulida</taxon>
        <taxon>Platysporina</taxon>
        <taxon>Myxobolidae</taxon>
        <taxon>Thelohanellus</taxon>
    </lineage>
</organism>
<feature type="region of interest" description="Disordered" evidence="1">
    <location>
        <begin position="52"/>
        <end position="73"/>
    </location>
</feature>
<dbReference type="PROSITE" id="PS50217">
    <property type="entry name" value="BZIP"/>
    <property type="match status" value="1"/>
</dbReference>
<comment type="caution">
    <text evidence="4">The sequence shown here is derived from an EMBL/GenBank/DDBJ whole genome shotgun (WGS) entry which is preliminary data.</text>
</comment>
<feature type="compositionally biased region" description="Basic and acidic residues" evidence="1">
    <location>
        <begin position="64"/>
        <end position="73"/>
    </location>
</feature>
<dbReference type="AlphaFoldDB" id="A0A0C2J9D4"/>
<sequence length="209" mass="23756">MPIEILAKGTIFEVVSSVFPDEITSSCYIHAHCALVNAMSISVDGLEIRRQKNRSSSKASRERKRLEKKEMHQRITDLTSQNNQLRLYNENLVALVCQLVQERAKIISLSSGLGVGPFESDGLKNTQMWILLVPFAVLILLLIVSYASRPCVLQASQLELNHQRALVSHYFKFETIKSKILLTLISCCHQRNFHPPVTLFSPKNRPWIN</sequence>
<evidence type="ECO:0000256" key="1">
    <source>
        <dbReference type="SAM" id="MobiDB-lite"/>
    </source>
</evidence>
<keyword evidence="5" id="KW-1185">Reference proteome</keyword>
<gene>
    <name evidence="4" type="ORF">RF11_09614</name>
</gene>
<feature type="transmembrane region" description="Helical" evidence="2">
    <location>
        <begin position="128"/>
        <end position="147"/>
    </location>
</feature>
<dbReference type="InterPro" id="IPR046347">
    <property type="entry name" value="bZIP_sf"/>
</dbReference>
<dbReference type="SUPFAM" id="SSF57959">
    <property type="entry name" value="Leucine zipper domain"/>
    <property type="match status" value="1"/>
</dbReference>
<proteinExistence type="predicted"/>
<evidence type="ECO:0000259" key="3">
    <source>
        <dbReference type="PROSITE" id="PS50217"/>
    </source>
</evidence>
<keyword evidence="2" id="KW-0472">Membrane</keyword>
<dbReference type="CDD" id="cd14686">
    <property type="entry name" value="bZIP"/>
    <property type="match status" value="1"/>
</dbReference>